<organism evidence="3 4">
    <name type="scientific">Rhypophila decipiens</name>
    <dbReference type="NCBI Taxonomy" id="261697"/>
    <lineage>
        <taxon>Eukaryota</taxon>
        <taxon>Fungi</taxon>
        <taxon>Dikarya</taxon>
        <taxon>Ascomycota</taxon>
        <taxon>Pezizomycotina</taxon>
        <taxon>Sordariomycetes</taxon>
        <taxon>Sordariomycetidae</taxon>
        <taxon>Sordariales</taxon>
        <taxon>Naviculisporaceae</taxon>
        <taxon>Rhypophila</taxon>
    </lineage>
</organism>
<feature type="compositionally biased region" description="Basic and acidic residues" evidence="1">
    <location>
        <begin position="110"/>
        <end position="146"/>
    </location>
</feature>
<keyword evidence="4" id="KW-1185">Reference proteome</keyword>
<reference evidence="3" key="2">
    <citation type="submission" date="2023-05" db="EMBL/GenBank/DDBJ databases">
        <authorList>
            <consortium name="Lawrence Berkeley National Laboratory"/>
            <person name="Steindorff A."/>
            <person name="Hensen N."/>
            <person name="Bonometti L."/>
            <person name="Westerberg I."/>
            <person name="Brannstrom I.O."/>
            <person name="Guillou S."/>
            <person name="Cros-Aarteil S."/>
            <person name="Calhoun S."/>
            <person name="Haridas S."/>
            <person name="Kuo A."/>
            <person name="Mondo S."/>
            <person name="Pangilinan J."/>
            <person name="Riley R."/>
            <person name="Labutti K."/>
            <person name="Andreopoulos B."/>
            <person name="Lipzen A."/>
            <person name="Chen C."/>
            <person name="Yanf M."/>
            <person name="Daum C."/>
            <person name="Ng V."/>
            <person name="Clum A."/>
            <person name="Ohm R."/>
            <person name="Martin F."/>
            <person name="Silar P."/>
            <person name="Natvig D."/>
            <person name="Lalanne C."/>
            <person name="Gautier V."/>
            <person name="Ament-Velasquez S.L."/>
            <person name="Kruys A."/>
            <person name="Hutchinson M.I."/>
            <person name="Powell A.J."/>
            <person name="Barry K."/>
            <person name="Miller A.N."/>
            <person name="Grigoriev I.V."/>
            <person name="Debuchy R."/>
            <person name="Gladieux P."/>
            <person name="Thoren M.H."/>
            <person name="Johannesson H."/>
        </authorList>
    </citation>
    <scope>NUCLEOTIDE SEQUENCE</scope>
    <source>
        <strain evidence="3">PSN293</strain>
    </source>
</reference>
<sequence>MHPFTLIFFGAFASALPLSTGVSPDSETVAHSGVDMNAVDHYARDHKAHYEHYKDGKADDTNQGTAPRMPANSKTHSVQNTYGHHSIEARQGLNPYLVAKKPTQAQYVSDGKENNDSMDGKEKNDSMEGMEKQDSQSGEEKKHSQN</sequence>
<keyword evidence="2" id="KW-0732">Signal</keyword>
<feature type="region of interest" description="Disordered" evidence="1">
    <location>
        <begin position="52"/>
        <end position="146"/>
    </location>
</feature>
<evidence type="ECO:0000256" key="1">
    <source>
        <dbReference type="SAM" id="MobiDB-lite"/>
    </source>
</evidence>
<evidence type="ECO:0000313" key="4">
    <source>
        <dbReference type="Proteomes" id="UP001301769"/>
    </source>
</evidence>
<feature type="chain" id="PRO_5042990290" evidence="2">
    <location>
        <begin position="22"/>
        <end position="146"/>
    </location>
</feature>
<feature type="signal peptide" evidence="2">
    <location>
        <begin position="1"/>
        <end position="21"/>
    </location>
</feature>
<proteinExistence type="predicted"/>
<evidence type="ECO:0000256" key="2">
    <source>
        <dbReference type="SAM" id="SignalP"/>
    </source>
</evidence>
<name>A0AAN6Y3B6_9PEZI</name>
<accession>A0AAN6Y3B6</accession>
<comment type="caution">
    <text evidence="3">The sequence shown here is derived from an EMBL/GenBank/DDBJ whole genome shotgun (WGS) entry which is preliminary data.</text>
</comment>
<reference evidence="3" key="1">
    <citation type="journal article" date="2023" name="Mol. Phylogenet. Evol.">
        <title>Genome-scale phylogeny and comparative genomics of the fungal order Sordariales.</title>
        <authorList>
            <person name="Hensen N."/>
            <person name="Bonometti L."/>
            <person name="Westerberg I."/>
            <person name="Brannstrom I.O."/>
            <person name="Guillou S."/>
            <person name="Cros-Aarteil S."/>
            <person name="Calhoun S."/>
            <person name="Haridas S."/>
            <person name="Kuo A."/>
            <person name="Mondo S."/>
            <person name="Pangilinan J."/>
            <person name="Riley R."/>
            <person name="LaButti K."/>
            <person name="Andreopoulos B."/>
            <person name="Lipzen A."/>
            <person name="Chen C."/>
            <person name="Yan M."/>
            <person name="Daum C."/>
            <person name="Ng V."/>
            <person name="Clum A."/>
            <person name="Steindorff A."/>
            <person name="Ohm R.A."/>
            <person name="Martin F."/>
            <person name="Silar P."/>
            <person name="Natvig D.O."/>
            <person name="Lalanne C."/>
            <person name="Gautier V."/>
            <person name="Ament-Velasquez S.L."/>
            <person name="Kruys A."/>
            <person name="Hutchinson M.I."/>
            <person name="Powell A.J."/>
            <person name="Barry K."/>
            <person name="Miller A.N."/>
            <person name="Grigoriev I.V."/>
            <person name="Debuchy R."/>
            <person name="Gladieux P."/>
            <person name="Hiltunen Thoren M."/>
            <person name="Johannesson H."/>
        </authorList>
    </citation>
    <scope>NUCLEOTIDE SEQUENCE</scope>
    <source>
        <strain evidence="3">PSN293</strain>
    </source>
</reference>
<gene>
    <name evidence="3" type="ORF">QBC37DRAFT_376993</name>
</gene>
<feature type="compositionally biased region" description="Polar residues" evidence="1">
    <location>
        <begin position="72"/>
        <end position="83"/>
    </location>
</feature>
<evidence type="ECO:0000313" key="3">
    <source>
        <dbReference type="EMBL" id="KAK4210500.1"/>
    </source>
</evidence>
<protein>
    <submittedName>
        <fullName evidence="3">Uncharacterized protein</fullName>
    </submittedName>
</protein>
<dbReference type="Proteomes" id="UP001301769">
    <property type="component" value="Unassembled WGS sequence"/>
</dbReference>
<dbReference type="EMBL" id="MU858173">
    <property type="protein sequence ID" value="KAK4210500.1"/>
    <property type="molecule type" value="Genomic_DNA"/>
</dbReference>
<dbReference type="AlphaFoldDB" id="A0AAN6Y3B6"/>